<dbReference type="AlphaFoldDB" id="A0A9D4GGB1"/>
<dbReference type="EMBL" id="JAIWYP010000005">
    <property type="protein sequence ID" value="KAH3816856.1"/>
    <property type="molecule type" value="Genomic_DNA"/>
</dbReference>
<name>A0A9D4GGB1_DREPO</name>
<protein>
    <recommendedName>
        <fullName evidence="3">Reverse transcriptase domain-containing protein</fullName>
    </recommendedName>
</protein>
<proteinExistence type="predicted"/>
<keyword evidence="2" id="KW-1185">Reference proteome</keyword>
<evidence type="ECO:0000313" key="1">
    <source>
        <dbReference type="EMBL" id="KAH3816856.1"/>
    </source>
</evidence>
<accession>A0A9D4GGB1</accession>
<evidence type="ECO:0000313" key="2">
    <source>
        <dbReference type="Proteomes" id="UP000828390"/>
    </source>
</evidence>
<reference evidence="1" key="1">
    <citation type="journal article" date="2019" name="bioRxiv">
        <title>The Genome of the Zebra Mussel, Dreissena polymorpha: A Resource for Invasive Species Research.</title>
        <authorList>
            <person name="McCartney M.A."/>
            <person name="Auch B."/>
            <person name="Kono T."/>
            <person name="Mallez S."/>
            <person name="Zhang Y."/>
            <person name="Obille A."/>
            <person name="Becker A."/>
            <person name="Abrahante J.E."/>
            <person name="Garbe J."/>
            <person name="Badalamenti J.P."/>
            <person name="Herman A."/>
            <person name="Mangelson H."/>
            <person name="Liachko I."/>
            <person name="Sullivan S."/>
            <person name="Sone E.D."/>
            <person name="Koren S."/>
            <person name="Silverstein K.A.T."/>
            <person name="Beckman K.B."/>
            <person name="Gohl D.M."/>
        </authorList>
    </citation>
    <scope>NUCLEOTIDE SEQUENCE</scope>
    <source>
        <strain evidence="1">Duluth1</strain>
        <tissue evidence="1">Whole animal</tissue>
    </source>
</reference>
<comment type="caution">
    <text evidence="1">The sequence shown here is derived from an EMBL/GenBank/DDBJ whole genome shotgun (WGS) entry which is preliminary data.</text>
</comment>
<sequence length="211" mass="23571">MGRKRSKAIPARQIAYDSTPIPEAANYKHLGIIQLISGKYPYDIDAVKQTIRGTFLSLSQKVSGRSGANPNTAIKLYKTAVIPKALFGCELWNSISIADMQQLEVAHHFCLKRAQGLPHLTRSDMVLGLAGMTSIEALIDLQKLAFLGSLCHAPTCEPCHTLFILRLCQFDLCENRKIGFILDIVKILQKYNLEDYLTTFKTNSLFPSKEK</sequence>
<reference evidence="1" key="2">
    <citation type="submission" date="2020-11" db="EMBL/GenBank/DDBJ databases">
        <authorList>
            <person name="McCartney M.A."/>
            <person name="Auch B."/>
            <person name="Kono T."/>
            <person name="Mallez S."/>
            <person name="Becker A."/>
            <person name="Gohl D.M."/>
            <person name="Silverstein K.A.T."/>
            <person name="Koren S."/>
            <person name="Bechman K.B."/>
            <person name="Herman A."/>
            <person name="Abrahante J.E."/>
            <person name="Garbe J."/>
        </authorList>
    </citation>
    <scope>NUCLEOTIDE SEQUENCE</scope>
    <source>
        <strain evidence="1">Duluth1</strain>
        <tissue evidence="1">Whole animal</tissue>
    </source>
</reference>
<dbReference type="Proteomes" id="UP000828390">
    <property type="component" value="Unassembled WGS sequence"/>
</dbReference>
<evidence type="ECO:0008006" key="3">
    <source>
        <dbReference type="Google" id="ProtNLM"/>
    </source>
</evidence>
<gene>
    <name evidence="1" type="ORF">DPMN_118379</name>
</gene>
<organism evidence="1 2">
    <name type="scientific">Dreissena polymorpha</name>
    <name type="common">Zebra mussel</name>
    <name type="synonym">Mytilus polymorpha</name>
    <dbReference type="NCBI Taxonomy" id="45954"/>
    <lineage>
        <taxon>Eukaryota</taxon>
        <taxon>Metazoa</taxon>
        <taxon>Spiralia</taxon>
        <taxon>Lophotrochozoa</taxon>
        <taxon>Mollusca</taxon>
        <taxon>Bivalvia</taxon>
        <taxon>Autobranchia</taxon>
        <taxon>Heteroconchia</taxon>
        <taxon>Euheterodonta</taxon>
        <taxon>Imparidentia</taxon>
        <taxon>Neoheterodontei</taxon>
        <taxon>Myida</taxon>
        <taxon>Dreissenoidea</taxon>
        <taxon>Dreissenidae</taxon>
        <taxon>Dreissena</taxon>
    </lineage>
</organism>